<dbReference type="EMBL" id="CAMXCT020000540">
    <property type="protein sequence ID" value="CAL1133532.1"/>
    <property type="molecule type" value="Genomic_DNA"/>
</dbReference>
<feature type="compositionally biased region" description="Low complexity" evidence="1">
    <location>
        <begin position="11"/>
        <end position="37"/>
    </location>
</feature>
<comment type="caution">
    <text evidence="2">The sequence shown here is derived from an EMBL/GenBank/DDBJ whole genome shotgun (WGS) entry which is preliminary data.</text>
</comment>
<evidence type="ECO:0000313" key="5">
    <source>
        <dbReference type="Proteomes" id="UP001152797"/>
    </source>
</evidence>
<organism evidence="2">
    <name type="scientific">Cladocopium goreaui</name>
    <dbReference type="NCBI Taxonomy" id="2562237"/>
    <lineage>
        <taxon>Eukaryota</taxon>
        <taxon>Sar</taxon>
        <taxon>Alveolata</taxon>
        <taxon>Dinophyceae</taxon>
        <taxon>Suessiales</taxon>
        <taxon>Symbiodiniaceae</taxon>
        <taxon>Cladocopium</taxon>
    </lineage>
</organism>
<dbReference type="EMBL" id="CAMXCT030000540">
    <property type="protein sequence ID" value="CAL4767469.1"/>
    <property type="molecule type" value="Genomic_DNA"/>
</dbReference>
<evidence type="ECO:0000313" key="2">
    <source>
        <dbReference type="EMBL" id="CAI3980157.1"/>
    </source>
</evidence>
<feature type="compositionally biased region" description="Basic and acidic residues" evidence="1">
    <location>
        <begin position="78"/>
        <end position="88"/>
    </location>
</feature>
<evidence type="ECO:0000313" key="4">
    <source>
        <dbReference type="EMBL" id="CAL4767469.1"/>
    </source>
</evidence>
<sequence>MSMAARAPRATTSGTSGRRQGQSSPKAKPKAKSTLAPGRNTLAPGRPKARAQPLNREIGTQTELRLPSKTLRSLMKSGKSERSERSDLLEMEDGSPMPFHLKVTKADSGATSGTSDDPRTPVRRNSWELSSLDPSTWPVFGITNEGIGITTDDGQTLDVEKSADFGFDRTLDGHQLASIWEGIESGMLGDPSFTSTGLADALTRAEEQNESFRHLCWDLISLARDLEDATGFQEPPNHQQLLEEARRCLELVRERLELRKQLQLSAEAVPEMEVPAPESTLLPSRGGSLKLVNPEPGIPGPGSCRLAFGSFSPVTETRSLVASCSAPALPALPALPWSACCPVARMPAPAPLPQFQTHSPQMVSRVGDSCVAQVPRFSSDGPIGNSAQYPVEPVTRGVSPLREGPLSAQAPSGIATVSFTGYPRPMATQSGVPAFAAVSQRQSPKWIGSWIRRSSCYEVPKVLRMSSFEGATQQC</sequence>
<reference evidence="2" key="1">
    <citation type="submission" date="2022-10" db="EMBL/GenBank/DDBJ databases">
        <authorList>
            <person name="Chen Y."/>
            <person name="Dougan E. K."/>
            <person name="Chan C."/>
            <person name="Rhodes N."/>
            <person name="Thang M."/>
        </authorList>
    </citation>
    <scope>NUCLEOTIDE SEQUENCE</scope>
</reference>
<keyword evidence="4" id="KW-0808">Transferase</keyword>
<keyword evidence="4" id="KW-0548">Nucleotidyltransferase</keyword>
<dbReference type="Proteomes" id="UP001152797">
    <property type="component" value="Unassembled WGS sequence"/>
</dbReference>
<dbReference type="GO" id="GO:0003964">
    <property type="term" value="F:RNA-directed DNA polymerase activity"/>
    <property type="evidence" value="ECO:0007669"/>
    <property type="project" value="UniProtKB-KW"/>
</dbReference>
<accession>A0A9P1BVT6</accession>
<name>A0A9P1BVT6_9DINO</name>
<keyword evidence="5" id="KW-1185">Reference proteome</keyword>
<keyword evidence="4" id="KW-0695">RNA-directed DNA polymerase</keyword>
<protein>
    <submittedName>
        <fullName evidence="4">Reverse transcriptase domain-containing protein</fullName>
    </submittedName>
</protein>
<reference evidence="3" key="2">
    <citation type="submission" date="2024-04" db="EMBL/GenBank/DDBJ databases">
        <authorList>
            <person name="Chen Y."/>
            <person name="Shah S."/>
            <person name="Dougan E. K."/>
            <person name="Thang M."/>
            <person name="Chan C."/>
        </authorList>
    </citation>
    <scope>NUCLEOTIDE SEQUENCE [LARGE SCALE GENOMIC DNA]</scope>
</reference>
<evidence type="ECO:0000313" key="3">
    <source>
        <dbReference type="EMBL" id="CAL1133532.1"/>
    </source>
</evidence>
<feature type="region of interest" description="Disordered" evidence="1">
    <location>
        <begin position="1"/>
        <end position="125"/>
    </location>
</feature>
<gene>
    <name evidence="2" type="ORF">C1SCF055_LOCUS8060</name>
</gene>
<proteinExistence type="predicted"/>
<evidence type="ECO:0000256" key="1">
    <source>
        <dbReference type="SAM" id="MobiDB-lite"/>
    </source>
</evidence>
<dbReference type="EMBL" id="CAMXCT010000540">
    <property type="protein sequence ID" value="CAI3980157.1"/>
    <property type="molecule type" value="Genomic_DNA"/>
</dbReference>
<dbReference type="AlphaFoldDB" id="A0A9P1BVT6"/>